<keyword evidence="3" id="KW-0677">Repeat</keyword>
<gene>
    <name evidence="5" type="ORF">BV898_16128</name>
</gene>
<keyword evidence="2 4" id="KW-0732">Signal</keyword>
<evidence type="ECO:0000313" key="5">
    <source>
        <dbReference type="EMBL" id="OWA51654.1"/>
    </source>
</evidence>
<dbReference type="GO" id="GO:0005615">
    <property type="term" value="C:extracellular space"/>
    <property type="evidence" value="ECO:0007669"/>
    <property type="project" value="TreeGrafter"/>
</dbReference>
<reference evidence="6" key="1">
    <citation type="submission" date="2017-01" db="EMBL/GenBank/DDBJ databases">
        <title>Comparative genomics of anhydrobiosis in the tardigrade Hypsibius dujardini.</title>
        <authorList>
            <person name="Yoshida Y."/>
            <person name="Koutsovoulos G."/>
            <person name="Laetsch D."/>
            <person name="Stevens L."/>
            <person name="Kumar S."/>
            <person name="Horikawa D."/>
            <person name="Ishino K."/>
            <person name="Komine S."/>
            <person name="Tomita M."/>
            <person name="Blaxter M."/>
            <person name="Arakawa K."/>
        </authorList>
    </citation>
    <scope>NUCLEOTIDE SEQUENCE [LARGE SCALE GENOMIC DNA]</scope>
    <source>
        <strain evidence="6">Z151</strain>
    </source>
</reference>
<accession>A0A9X6NLE4</accession>
<evidence type="ECO:0000256" key="2">
    <source>
        <dbReference type="ARBA" id="ARBA00022729"/>
    </source>
</evidence>
<protein>
    <submittedName>
        <fullName evidence="5">Uncharacterized protein</fullName>
    </submittedName>
</protein>
<dbReference type="SUPFAM" id="SSF52058">
    <property type="entry name" value="L domain-like"/>
    <property type="match status" value="1"/>
</dbReference>
<dbReference type="InterPro" id="IPR003591">
    <property type="entry name" value="Leu-rich_rpt_typical-subtyp"/>
</dbReference>
<dbReference type="SMART" id="SM00369">
    <property type="entry name" value="LRR_TYP"/>
    <property type="match status" value="2"/>
</dbReference>
<feature type="chain" id="PRO_5040796275" evidence="4">
    <location>
        <begin position="31"/>
        <end position="408"/>
    </location>
</feature>
<dbReference type="InterPro" id="IPR050328">
    <property type="entry name" value="Dev_Immune_Receptor"/>
</dbReference>
<keyword evidence="6" id="KW-1185">Reference proteome</keyword>
<dbReference type="InterPro" id="IPR032675">
    <property type="entry name" value="LRR_dom_sf"/>
</dbReference>
<dbReference type="InterPro" id="IPR001611">
    <property type="entry name" value="Leu-rich_rpt"/>
</dbReference>
<evidence type="ECO:0000256" key="4">
    <source>
        <dbReference type="SAM" id="SignalP"/>
    </source>
</evidence>
<dbReference type="EMBL" id="MTYJ01000234">
    <property type="protein sequence ID" value="OWA51654.1"/>
    <property type="molecule type" value="Genomic_DNA"/>
</dbReference>
<dbReference type="Proteomes" id="UP000192578">
    <property type="component" value="Unassembled WGS sequence"/>
</dbReference>
<proteinExistence type="predicted"/>
<feature type="signal peptide" evidence="4">
    <location>
        <begin position="1"/>
        <end position="30"/>
    </location>
</feature>
<dbReference type="PANTHER" id="PTHR24373:SF370">
    <property type="entry name" value="FISH-LIPS, ISOFORM E"/>
    <property type="match status" value="1"/>
</dbReference>
<dbReference type="Gene3D" id="3.80.10.10">
    <property type="entry name" value="Ribonuclease Inhibitor"/>
    <property type="match status" value="1"/>
</dbReference>
<comment type="caution">
    <text evidence="5">The sequence shown here is derived from an EMBL/GenBank/DDBJ whole genome shotgun (WGS) entry which is preliminary data.</text>
</comment>
<dbReference type="AlphaFoldDB" id="A0A9X6NLE4"/>
<dbReference type="PANTHER" id="PTHR24373">
    <property type="entry name" value="SLIT RELATED LEUCINE-RICH REPEAT NEURONAL PROTEIN"/>
    <property type="match status" value="1"/>
</dbReference>
<name>A0A9X6NLE4_HYPEX</name>
<evidence type="ECO:0000313" key="6">
    <source>
        <dbReference type="Proteomes" id="UP000192578"/>
    </source>
</evidence>
<evidence type="ECO:0000256" key="3">
    <source>
        <dbReference type="ARBA" id="ARBA00022737"/>
    </source>
</evidence>
<dbReference type="Pfam" id="PF13855">
    <property type="entry name" value="LRR_8"/>
    <property type="match status" value="1"/>
</dbReference>
<sequence length="408" mass="43043">MTTLSPTMTTLSPTLILSVCVCLHSTLIHGQNITDIPSNSKANPIGNGTALEVPVPVVAPFNATQIIVPPPPSAPVIPTPTRRCGTVEMFSNYPCILTSCLGRHHKITCNAVTERDLRTVLGLYTDFINRPRSPQLAPLFAVPLYVSLNRGDLNLTRELLAPIADRLGKLELRNVNLGERLNEHALNDLRNLTVLTLDGCTLDVVPNGAFEGLASLQALTLRNLNTLKSLEQGVFEPVLGSVNINNSTTSSGLRCLDINITSSSFNCRCSGGGATTWIQDSLARATPVNMFSSSWVDRYADIPTTTTGDAARGLCDVAIVCSNDSDVGLRQLDITDANLTVACPPPPTPPPVLTIVLAKNVSDGGVAFKTVVTSGFGSGAVVKSSGTTMTTGLLAMSLCILSGGLLLL</sequence>
<evidence type="ECO:0000256" key="1">
    <source>
        <dbReference type="ARBA" id="ARBA00022614"/>
    </source>
</evidence>
<dbReference type="GO" id="GO:0031012">
    <property type="term" value="C:extracellular matrix"/>
    <property type="evidence" value="ECO:0007669"/>
    <property type="project" value="TreeGrafter"/>
</dbReference>
<organism evidence="5 6">
    <name type="scientific">Hypsibius exemplaris</name>
    <name type="common">Freshwater tardigrade</name>
    <dbReference type="NCBI Taxonomy" id="2072580"/>
    <lineage>
        <taxon>Eukaryota</taxon>
        <taxon>Metazoa</taxon>
        <taxon>Ecdysozoa</taxon>
        <taxon>Tardigrada</taxon>
        <taxon>Eutardigrada</taxon>
        <taxon>Parachela</taxon>
        <taxon>Hypsibioidea</taxon>
        <taxon>Hypsibiidae</taxon>
        <taxon>Hypsibius</taxon>
    </lineage>
</organism>
<keyword evidence="1" id="KW-0433">Leucine-rich repeat</keyword>